<dbReference type="EMBL" id="CAJOBJ010333625">
    <property type="protein sequence ID" value="CAF5186059.1"/>
    <property type="molecule type" value="Genomic_DNA"/>
</dbReference>
<evidence type="ECO:0000313" key="2">
    <source>
        <dbReference type="Proteomes" id="UP000681720"/>
    </source>
</evidence>
<dbReference type="Proteomes" id="UP000681720">
    <property type="component" value="Unassembled WGS sequence"/>
</dbReference>
<feature type="non-terminal residue" evidence="1">
    <location>
        <position position="1"/>
    </location>
</feature>
<reference evidence="1" key="1">
    <citation type="submission" date="2021-02" db="EMBL/GenBank/DDBJ databases">
        <authorList>
            <person name="Nowell W R."/>
        </authorList>
    </citation>
    <scope>NUCLEOTIDE SEQUENCE</scope>
</reference>
<gene>
    <name evidence="1" type="ORF">GIL414_LOCUS71116</name>
</gene>
<comment type="caution">
    <text evidence="1">The sequence shown here is derived from an EMBL/GenBank/DDBJ whole genome shotgun (WGS) entry which is preliminary data.</text>
</comment>
<dbReference type="AlphaFoldDB" id="A0A8S3HN97"/>
<organism evidence="1 2">
    <name type="scientific">Rotaria magnacalcarata</name>
    <dbReference type="NCBI Taxonomy" id="392030"/>
    <lineage>
        <taxon>Eukaryota</taxon>
        <taxon>Metazoa</taxon>
        <taxon>Spiralia</taxon>
        <taxon>Gnathifera</taxon>
        <taxon>Rotifera</taxon>
        <taxon>Eurotatoria</taxon>
        <taxon>Bdelloidea</taxon>
        <taxon>Philodinida</taxon>
        <taxon>Philodinidae</taxon>
        <taxon>Rotaria</taxon>
    </lineage>
</organism>
<accession>A0A8S3HN97</accession>
<name>A0A8S3HN97_9BILA</name>
<protein>
    <submittedName>
        <fullName evidence="1">Uncharacterized protein</fullName>
    </submittedName>
</protein>
<sequence>MSRQKSGNVELKIHCIPDDIDTTRLDISAAHRHTILRCSRVNVFVMTVSKVLSLLNPTHDWLTDKYRTLSTSYFVESIIVDDLRIKNRSYLPSQQWLGMEQKYEK</sequence>
<proteinExistence type="predicted"/>
<evidence type="ECO:0000313" key="1">
    <source>
        <dbReference type="EMBL" id="CAF5186059.1"/>
    </source>
</evidence>